<dbReference type="RefSeq" id="XP_022715752.1">
    <property type="nucleotide sequence ID" value="XM_022860017.1"/>
</dbReference>
<keyword evidence="16" id="KW-1185">Reference proteome</keyword>
<dbReference type="GeneID" id="111274965"/>
<keyword evidence="2" id="KW-0597">Phosphoprotein</keyword>
<evidence type="ECO:0000313" key="17">
    <source>
        <dbReference type="RefSeq" id="XP_022715752.1"/>
    </source>
</evidence>
<dbReference type="PANTHER" id="PTHR48006:SF10">
    <property type="entry name" value="CALMODULIN-BINDING RECEPTOR KINASE CAMRLK"/>
    <property type="match status" value="1"/>
</dbReference>
<keyword evidence="17" id="KW-0418">Kinase</keyword>
<evidence type="ECO:0000256" key="7">
    <source>
        <dbReference type="ARBA" id="ARBA00022741"/>
    </source>
</evidence>
<feature type="chain" id="PRO_5027695017" evidence="14">
    <location>
        <begin position="20"/>
        <end position="671"/>
    </location>
</feature>
<evidence type="ECO:0000256" key="12">
    <source>
        <dbReference type="ARBA" id="ARBA00023180"/>
    </source>
</evidence>
<evidence type="ECO:0000256" key="2">
    <source>
        <dbReference type="ARBA" id="ARBA00022553"/>
    </source>
</evidence>
<evidence type="ECO:0000256" key="14">
    <source>
        <dbReference type="SAM" id="SignalP"/>
    </source>
</evidence>
<dbReference type="InterPro" id="IPR051824">
    <property type="entry name" value="LRR_Rcpt-Like_S/T_Kinase"/>
</dbReference>
<keyword evidence="10 13" id="KW-0472">Membrane</keyword>
<evidence type="ECO:0000256" key="1">
    <source>
        <dbReference type="ARBA" id="ARBA00004479"/>
    </source>
</evidence>
<evidence type="ECO:0000256" key="6">
    <source>
        <dbReference type="ARBA" id="ARBA00022737"/>
    </source>
</evidence>
<dbReference type="GO" id="GO:0004672">
    <property type="term" value="F:protein kinase activity"/>
    <property type="evidence" value="ECO:0007669"/>
    <property type="project" value="InterPro"/>
</dbReference>
<reference evidence="17" key="1">
    <citation type="submission" date="2025-08" db="UniProtKB">
        <authorList>
            <consortium name="RefSeq"/>
        </authorList>
    </citation>
    <scope>IDENTIFICATION</scope>
    <source>
        <tissue evidence="17">Fruit stalk</tissue>
    </source>
</reference>
<keyword evidence="11 17" id="KW-0675">Receptor</keyword>
<dbReference type="SUPFAM" id="SSF52058">
    <property type="entry name" value="L domain-like"/>
    <property type="match status" value="1"/>
</dbReference>
<dbReference type="FunFam" id="3.30.200.20:FF:000466">
    <property type="entry name" value="Putative LRR receptor-like serine/threonine-protein kinase"/>
    <property type="match status" value="1"/>
</dbReference>
<evidence type="ECO:0000256" key="9">
    <source>
        <dbReference type="ARBA" id="ARBA00022989"/>
    </source>
</evidence>
<evidence type="ECO:0000256" key="4">
    <source>
        <dbReference type="ARBA" id="ARBA00022692"/>
    </source>
</evidence>
<dbReference type="Gene3D" id="3.80.10.10">
    <property type="entry name" value="Ribonuclease Inhibitor"/>
    <property type="match status" value="2"/>
</dbReference>
<dbReference type="InterPro" id="IPR000719">
    <property type="entry name" value="Prot_kinase_dom"/>
</dbReference>
<dbReference type="PANTHER" id="PTHR48006">
    <property type="entry name" value="LEUCINE-RICH REPEAT-CONTAINING PROTEIN DDB_G0281931-RELATED"/>
    <property type="match status" value="1"/>
</dbReference>
<dbReference type="InterPro" id="IPR001611">
    <property type="entry name" value="Leu-rich_rpt"/>
</dbReference>
<dbReference type="Gene3D" id="3.30.200.20">
    <property type="entry name" value="Phosphorylase Kinase, domain 1"/>
    <property type="match status" value="1"/>
</dbReference>
<keyword evidence="5 14" id="KW-0732">Signal</keyword>
<evidence type="ECO:0000256" key="13">
    <source>
        <dbReference type="SAM" id="Phobius"/>
    </source>
</evidence>
<dbReference type="AlphaFoldDB" id="A0A6P5WIY9"/>
<evidence type="ECO:0000256" key="10">
    <source>
        <dbReference type="ARBA" id="ARBA00023136"/>
    </source>
</evidence>
<comment type="subcellular location">
    <subcellularLocation>
        <location evidence="1">Membrane</location>
        <topology evidence="1">Single-pass type I membrane protein</topology>
    </subcellularLocation>
</comment>
<evidence type="ECO:0000313" key="16">
    <source>
        <dbReference type="Proteomes" id="UP000515121"/>
    </source>
</evidence>
<dbReference type="GO" id="GO:0016020">
    <property type="term" value="C:membrane"/>
    <property type="evidence" value="ECO:0007669"/>
    <property type="project" value="UniProtKB-SubCell"/>
</dbReference>
<gene>
    <name evidence="17" type="primary">LOC111274965</name>
</gene>
<evidence type="ECO:0000256" key="11">
    <source>
        <dbReference type="ARBA" id="ARBA00023170"/>
    </source>
</evidence>
<feature type="domain" description="Protein kinase" evidence="15">
    <location>
        <begin position="398"/>
        <end position="668"/>
    </location>
</feature>
<evidence type="ECO:0000256" key="3">
    <source>
        <dbReference type="ARBA" id="ARBA00022614"/>
    </source>
</evidence>
<keyword evidence="9 13" id="KW-1133">Transmembrane helix</keyword>
<keyword evidence="8" id="KW-0067">ATP-binding</keyword>
<proteinExistence type="predicted"/>
<name>A0A6P5WIY9_DURZI</name>
<dbReference type="PRINTS" id="PR00019">
    <property type="entry name" value="LEURICHRPT"/>
</dbReference>
<dbReference type="InterPro" id="IPR001245">
    <property type="entry name" value="Ser-Thr/Tyr_kinase_cat_dom"/>
</dbReference>
<dbReference type="InterPro" id="IPR032675">
    <property type="entry name" value="LRR_dom_sf"/>
</dbReference>
<organism evidence="16 17">
    <name type="scientific">Durio zibethinus</name>
    <name type="common">Durian</name>
    <dbReference type="NCBI Taxonomy" id="66656"/>
    <lineage>
        <taxon>Eukaryota</taxon>
        <taxon>Viridiplantae</taxon>
        <taxon>Streptophyta</taxon>
        <taxon>Embryophyta</taxon>
        <taxon>Tracheophyta</taxon>
        <taxon>Spermatophyta</taxon>
        <taxon>Magnoliopsida</taxon>
        <taxon>eudicotyledons</taxon>
        <taxon>Gunneridae</taxon>
        <taxon>Pentapetalae</taxon>
        <taxon>rosids</taxon>
        <taxon>malvids</taxon>
        <taxon>Malvales</taxon>
        <taxon>Malvaceae</taxon>
        <taxon>Helicteroideae</taxon>
        <taxon>Durio</taxon>
    </lineage>
</organism>
<dbReference type="InterPro" id="IPR011009">
    <property type="entry name" value="Kinase-like_dom_sf"/>
</dbReference>
<accession>A0A6P5WIY9</accession>
<sequence length="671" mass="74174">MEVLGRFLLLFSLVVAVQSTCNSTDYGLVSNAFKSVSGFNISWLKSQDVNCSCPPIKVLKFSSKNLTGNISWKFLRNMSQLHTIDLSNNSLQGSVPGWVWSVHTLVEVNLSKNKFGGTIGFEFTSGNALSSSMRVLNLSANRFTNLVKLSGFSKLQFLDLSHNDLGILPSGFTNLTRLEHLDISSCKISGSVKPISALNSLKYLDVSNNSLDGTFPSDFPPVNNLKFLNISLNHFTGSVGFDKFQRFGKSAFIGNFVFNTSKKTPSNHINSSTPADHKVFHKKLPLKNHNKKHKTNSKTKALIIGLSCSSGFLLASLVFCIFCTYRRKNLARRNKWAISKPFQPNFKIEKSGPFSFETESGSSWVADIKEPTSAPVIISSKPLMNLTFKDLIAATSHFGKESVLAEGRCGPLYRGILPSDLHVAIKVLEHARDVDHDDAVAMFEDLSRLKHPNLLPLSGYCIAGKEKLVLYEFMANGDLHRWLHELPTGASNVEDWSTDTWENHNGIGSHNSSPDKTNWLTRHRIAVGVARGLAYLHHVGSSHGHLVASNILLSDNFEPRISDFGIRNIGSKKDENDAEMDVYCFGVVLMELLTGKPGTEDNVKWARRLVKEGSGLEALDSRLRLGDESDGEMVESLRVGYLCTAETPGKRPTMQQVLGLLKDIHPAVDFN</sequence>
<dbReference type="FunFam" id="3.80.10.10:FF:001678">
    <property type="entry name" value="Calmodulin-binding receptor kinase CaMRLK"/>
    <property type="match status" value="1"/>
</dbReference>
<dbReference type="Pfam" id="PF00560">
    <property type="entry name" value="LRR_1"/>
    <property type="match status" value="2"/>
</dbReference>
<dbReference type="SUPFAM" id="SSF56112">
    <property type="entry name" value="Protein kinase-like (PK-like)"/>
    <property type="match status" value="1"/>
</dbReference>
<keyword evidence="4 13" id="KW-0812">Transmembrane</keyword>
<keyword evidence="3" id="KW-0433">Leucine-rich repeat</keyword>
<dbReference type="OrthoDB" id="1394818at2759"/>
<keyword evidence="6" id="KW-0677">Repeat</keyword>
<evidence type="ECO:0000256" key="5">
    <source>
        <dbReference type="ARBA" id="ARBA00022729"/>
    </source>
</evidence>
<feature type="transmembrane region" description="Helical" evidence="13">
    <location>
        <begin position="301"/>
        <end position="325"/>
    </location>
</feature>
<dbReference type="Proteomes" id="UP000515121">
    <property type="component" value="Unplaced"/>
</dbReference>
<dbReference type="GO" id="GO:0005524">
    <property type="term" value="F:ATP binding"/>
    <property type="evidence" value="ECO:0007669"/>
    <property type="project" value="UniProtKB-KW"/>
</dbReference>
<keyword evidence="12" id="KW-0325">Glycoprotein</keyword>
<protein>
    <submittedName>
        <fullName evidence="17">Calmodulin-binding receptor kinase CaMRLK</fullName>
    </submittedName>
</protein>
<dbReference type="KEGG" id="dzi:111274965"/>
<dbReference type="Pfam" id="PF07714">
    <property type="entry name" value="PK_Tyr_Ser-Thr"/>
    <property type="match status" value="1"/>
</dbReference>
<keyword evidence="7" id="KW-0547">Nucleotide-binding</keyword>
<keyword evidence="17" id="KW-0808">Transferase</keyword>
<evidence type="ECO:0000256" key="8">
    <source>
        <dbReference type="ARBA" id="ARBA00022840"/>
    </source>
</evidence>
<dbReference type="Pfam" id="PF13855">
    <property type="entry name" value="LRR_8"/>
    <property type="match status" value="1"/>
</dbReference>
<evidence type="ECO:0000259" key="15">
    <source>
        <dbReference type="PROSITE" id="PS50011"/>
    </source>
</evidence>
<dbReference type="PROSITE" id="PS50011">
    <property type="entry name" value="PROTEIN_KINASE_DOM"/>
    <property type="match status" value="1"/>
</dbReference>
<feature type="signal peptide" evidence="14">
    <location>
        <begin position="1"/>
        <end position="19"/>
    </location>
</feature>
<dbReference type="Gene3D" id="1.10.510.10">
    <property type="entry name" value="Transferase(Phosphotransferase) domain 1"/>
    <property type="match status" value="2"/>
</dbReference>